<reference evidence="4" key="1">
    <citation type="submission" date="2023-07" db="EMBL/GenBank/DDBJ databases">
        <title>Molecular identification of indigenous halophilic bacteria isolated from red sea cost, biodegradation of synthetic dyes and assessment of degraded metabolite toxicity.</title>
        <authorList>
            <person name="Chaieb K."/>
            <person name="Altayb H.N."/>
        </authorList>
    </citation>
    <scope>NUCLEOTIDE SEQUENCE [LARGE SCALE GENOMIC DNA]</scope>
    <source>
        <strain evidence="4">K20</strain>
    </source>
</reference>
<dbReference type="Proteomes" id="UP001199044">
    <property type="component" value="Unassembled WGS sequence"/>
</dbReference>
<dbReference type="Pfam" id="PF04319">
    <property type="entry name" value="NifZ"/>
    <property type="match status" value="1"/>
</dbReference>
<dbReference type="RefSeq" id="WP_225250397.1">
    <property type="nucleotide sequence ID" value="NZ_JAIWIU010000056.1"/>
</dbReference>
<sequence>METPNGIRFEMGDRVRVVRNVRNDGTFAGFDKGELLVEAGQCGEVRSYGYFLQTQVIFQVFFPEVNRVIGVRDNEVIDAALPWIPCQFHSLDKARLTRSLSMQGELVASKGDVIEVQRALRNLDNGQMQYEVAIGAHTVRLDSAVLETV</sequence>
<keyword evidence="4" id="KW-1185">Reference proteome</keyword>
<evidence type="ECO:0000313" key="3">
    <source>
        <dbReference type="EMBL" id="MCA2016341.1"/>
    </source>
</evidence>
<organism evidence="3 4">
    <name type="scientific">Vibrio tritonius</name>
    <dbReference type="NCBI Taxonomy" id="1435069"/>
    <lineage>
        <taxon>Bacteria</taxon>
        <taxon>Pseudomonadati</taxon>
        <taxon>Pseudomonadota</taxon>
        <taxon>Gammaproteobacteria</taxon>
        <taxon>Vibrionales</taxon>
        <taxon>Vibrionaceae</taxon>
        <taxon>Vibrio</taxon>
    </lineage>
</organism>
<comment type="similarity">
    <text evidence="1">Belongs to the NifZ family.</text>
</comment>
<gene>
    <name evidence="3" type="ORF">LDJ79_09485</name>
</gene>
<keyword evidence="2" id="KW-0535">Nitrogen fixation</keyword>
<name>A0ABS7YNA0_9VIBR</name>
<evidence type="ECO:0000256" key="2">
    <source>
        <dbReference type="ARBA" id="ARBA00023231"/>
    </source>
</evidence>
<proteinExistence type="inferred from homology"/>
<accession>A0ABS7YNA0</accession>
<comment type="caution">
    <text evidence="3">The sequence shown here is derived from an EMBL/GenBank/DDBJ whole genome shotgun (WGS) entry which is preliminary data.</text>
</comment>
<protein>
    <submittedName>
        <fullName evidence="3">Nitrogen fixation protein NifZ</fullName>
    </submittedName>
</protein>
<evidence type="ECO:0000256" key="1">
    <source>
        <dbReference type="ARBA" id="ARBA00008027"/>
    </source>
</evidence>
<evidence type="ECO:0000313" key="4">
    <source>
        <dbReference type="Proteomes" id="UP001199044"/>
    </source>
</evidence>
<dbReference type="InterPro" id="IPR007415">
    <property type="entry name" value="Nitrogenase_MoFe_mat_NifZ"/>
</dbReference>
<dbReference type="EMBL" id="JAIWIU010000056">
    <property type="protein sequence ID" value="MCA2016341.1"/>
    <property type="molecule type" value="Genomic_DNA"/>
</dbReference>